<evidence type="ECO:0000256" key="1">
    <source>
        <dbReference type="SAM" id="MobiDB-lite"/>
    </source>
</evidence>
<sequence>MVHFVNSQQKNEVKPKNILLSAPIISKTGPGDSRQQNKSNNNDINNLTICNKAPEGYQEYKKENRGRNQEYKKKTEEEIKKKKTTRRSQDKRESSQKMTKRNQTTSQTELEKALICNVHTQYLYWKPQSYLPEIYKKQCKEDHCHRRYLLTKFNKYNSIEERLVQNDWGQMNQIPGRYLKQEKGIMGNFHLSQNGQNRDSHLSSETDQIKEKCRRESLSKVPAAPRRHAVAAFQLESPGMIAL</sequence>
<dbReference type="EMBL" id="BPLR01010238">
    <property type="protein sequence ID" value="GIY37920.1"/>
    <property type="molecule type" value="Genomic_DNA"/>
</dbReference>
<organism evidence="2 3">
    <name type="scientific">Caerostris extrusa</name>
    <name type="common">Bark spider</name>
    <name type="synonym">Caerostris bankana</name>
    <dbReference type="NCBI Taxonomy" id="172846"/>
    <lineage>
        <taxon>Eukaryota</taxon>
        <taxon>Metazoa</taxon>
        <taxon>Ecdysozoa</taxon>
        <taxon>Arthropoda</taxon>
        <taxon>Chelicerata</taxon>
        <taxon>Arachnida</taxon>
        <taxon>Araneae</taxon>
        <taxon>Araneomorphae</taxon>
        <taxon>Entelegynae</taxon>
        <taxon>Araneoidea</taxon>
        <taxon>Araneidae</taxon>
        <taxon>Caerostris</taxon>
    </lineage>
</organism>
<name>A0AAV4SV12_CAEEX</name>
<proteinExistence type="predicted"/>
<reference evidence="2 3" key="1">
    <citation type="submission" date="2021-06" db="EMBL/GenBank/DDBJ databases">
        <title>Caerostris extrusa draft genome.</title>
        <authorList>
            <person name="Kono N."/>
            <person name="Arakawa K."/>
        </authorList>
    </citation>
    <scope>NUCLEOTIDE SEQUENCE [LARGE SCALE GENOMIC DNA]</scope>
</reference>
<evidence type="ECO:0000313" key="2">
    <source>
        <dbReference type="EMBL" id="GIY37920.1"/>
    </source>
</evidence>
<feature type="compositionally biased region" description="Polar residues" evidence="1">
    <location>
        <begin position="1"/>
        <end position="10"/>
    </location>
</feature>
<dbReference type="AlphaFoldDB" id="A0AAV4SV12"/>
<feature type="compositionally biased region" description="Basic and acidic residues" evidence="1">
    <location>
        <begin position="198"/>
        <end position="209"/>
    </location>
</feature>
<dbReference type="Proteomes" id="UP001054945">
    <property type="component" value="Unassembled WGS sequence"/>
</dbReference>
<comment type="caution">
    <text evidence="2">The sequence shown here is derived from an EMBL/GenBank/DDBJ whole genome shotgun (WGS) entry which is preliminary data.</text>
</comment>
<gene>
    <name evidence="2" type="ORF">CEXT_761791</name>
</gene>
<accession>A0AAV4SV12</accession>
<protein>
    <submittedName>
        <fullName evidence="2">Uncharacterized protein</fullName>
    </submittedName>
</protein>
<evidence type="ECO:0000313" key="3">
    <source>
        <dbReference type="Proteomes" id="UP001054945"/>
    </source>
</evidence>
<feature type="region of interest" description="Disordered" evidence="1">
    <location>
        <begin position="190"/>
        <end position="209"/>
    </location>
</feature>
<feature type="compositionally biased region" description="Low complexity" evidence="1">
    <location>
        <begin position="37"/>
        <end position="51"/>
    </location>
</feature>
<feature type="compositionally biased region" description="Basic and acidic residues" evidence="1">
    <location>
        <begin position="58"/>
        <end position="80"/>
    </location>
</feature>
<keyword evidence="3" id="KW-1185">Reference proteome</keyword>
<feature type="region of interest" description="Disordered" evidence="1">
    <location>
        <begin position="1"/>
        <end position="108"/>
    </location>
</feature>